<evidence type="ECO:0000313" key="8">
    <source>
        <dbReference type="EMBL" id="KAH9364044.1"/>
    </source>
</evidence>
<dbReference type="GO" id="GO:0030163">
    <property type="term" value="P:protein catabolic process"/>
    <property type="evidence" value="ECO:0007669"/>
    <property type="project" value="UniProtKB-ARBA"/>
</dbReference>
<dbReference type="InterPro" id="IPR000210">
    <property type="entry name" value="BTB/POZ_dom"/>
</dbReference>
<reference evidence="8 9" key="1">
    <citation type="journal article" date="2020" name="Cell">
        <title>Large-Scale Comparative Analyses of Tick Genomes Elucidate Their Genetic Diversity and Vector Capacities.</title>
        <authorList>
            <consortium name="Tick Genome and Microbiome Consortium (TIGMIC)"/>
            <person name="Jia N."/>
            <person name="Wang J."/>
            <person name="Shi W."/>
            <person name="Du L."/>
            <person name="Sun Y."/>
            <person name="Zhan W."/>
            <person name="Jiang J.F."/>
            <person name="Wang Q."/>
            <person name="Zhang B."/>
            <person name="Ji P."/>
            <person name="Bell-Sakyi L."/>
            <person name="Cui X.M."/>
            <person name="Yuan T.T."/>
            <person name="Jiang B.G."/>
            <person name="Yang W.F."/>
            <person name="Lam T.T."/>
            <person name="Chang Q.C."/>
            <person name="Ding S.J."/>
            <person name="Wang X.J."/>
            <person name="Zhu J.G."/>
            <person name="Ruan X.D."/>
            <person name="Zhao L."/>
            <person name="Wei J.T."/>
            <person name="Ye R.Z."/>
            <person name="Que T.C."/>
            <person name="Du C.H."/>
            <person name="Zhou Y.H."/>
            <person name="Cheng J.X."/>
            <person name="Dai P.F."/>
            <person name="Guo W.B."/>
            <person name="Han X.H."/>
            <person name="Huang E.J."/>
            <person name="Li L.F."/>
            <person name="Wei W."/>
            <person name="Gao Y.C."/>
            <person name="Liu J.Z."/>
            <person name="Shao H.Z."/>
            <person name="Wang X."/>
            <person name="Wang C.C."/>
            <person name="Yang T.C."/>
            <person name="Huo Q.B."/>
            <person name="Li W."/>
            <person name="Chen H.Y."/>
            <person name="Chen S.E."/>
            <person name="Zhou L.G."/>
            <person name="Ni X.B."/>
            <person name="Tian J.H."/>
            <person name="Sheng Y."/>
            <person name="Liu T."/>
            <person name="Pan Y.S."/>
            <person name="Xia L.Y."/>
            <person name="Li J."/>
            <person name="Zhao F."/>
            <person name="Cao W.C."/>
        </authorList>
    </citation>
    <scope>NUCLEOTIDE SEQUENCE [LARGE SCALE GENOMIC DNA]</scope>
    <source>
        <strain evidence="8">HaeL-2018</strain>
    </source>
</reference>
<dbReference type="AlphaFoldDB" id="A0A9J6FPT5"/>
<evidence type="ECO:0000256" key="2">
    <source>
        <dbReference type="ARBA" id="ARBA00004906"/>
    </source>
</evidence>
<dbReference type="GO" id="GO:0005634">
    <property type="term" value="C:nucleus"/>
    <property type="evidence" value="ECO:0007669"/>
    <property type="project" value="UniProtKB-SubCell"/>
</dbReference>
<comment type="subcellular location">
    <subcellularLocation>
        <location evidence="1">Nucleus</location>
    </subcellularLocation>
</comment>
<keyword evidence="9" id="KW-1185">Reference proteome</keyword>
<dbReference type="InterPro" id="IPR008974">
    <property type="entry name" value="TRAF-like"/>
</dbReference>
<dbReference type="SUPFAM" id="SSF54695">
    <property type="entry name" value="POZ domain"/>
    <property type="match status" value="1"/>
</dbReference>
<dbReference type="EMBL" id="JABSTR010000002">
    <property type="protein sequence ID" value="KAH9364044.1"/>
    <property type="molecule type" value="Genomic_DNA"/>
</dbReference>
<dbReference type="SUPFAM" id="SSF49599">
    <property type="entry name" value="TRAF domain-like"/>
    <property type="match status" value="1"/>
</dbReference>
<dbReference type="OrthoDB" id="6408997at2759"/>
<comment type="similarity">
    <text evidence="3">Belongs to the Tdpoz family.</text>
</comment>
<evidence type="ECO:0000256" key="3">
    <source>
        <dbReference type="ARBA" id="ARBA00010846"/>
    </source>
</evidence>
<dbReference type="Gene3D" id="6.20.250.50">
    <property type="match status" value="1"/>
</dbReference>
<protein>
    <recommendedName>
        <fullName evidence="10">Speckle-type POZ protein</fullName>
    </recommendedName>
</protein>
<evidence type="ECO:0000256" key="1">
    <source>
        <dbReference type="ARBA" id="ARBA00004123"/>
    </source>
</evidence>
<dbReference type="PROSITE" id="PS50144">
    <property type="entry name" value="MATH"/>
    <property type="match status" value="1"/>
</dbReference>
<dbReference type="Gene3D" id="3.30.710.10">
    <property type="entry name" value="Potassium Channel Kv1.1, Chain A"/>
    <property type="match status" value="1"/>
</dbReference>
<proteinExistence type="inferred from homology"/>
<dbReference type="Pfam" id="PF22486">
    <property type="entry name" value="MATH_2"/>
    <property type="match status" value="1"/>
</dbReference>
<evidence type="ECO:0000313" key="9">
    <source>
        <dbReference type="Proteomes" id="UP000821853"/>
    </source>
</evidence>
<evidence type="ECO:0000256" key="4">
    <source>
        <dbReference type="ARBA" id="ARBA00022786"/>
    </source>
</evidence>
<dbReference type="InterPro" id="IPR011333">
    <property type="entry name" value="SKP1/BTB/POZ_sf"/>
</dbReference>
<dbReference type="PANTHER" id="PTHR24413">
    <property type="entry name" value="SPECKLE-TYPE POZ PROTEIN"/>
    <property type="match status" value="1"/>
</dbReference>
<dbReference type="Pfam" id="PF24570">
    <property type="entry name" value="BACK_BPM_SPOP"/>
    <property type="match status" value="1"/>
</dbReference>
<keyword evidence="5" id="KW-0539">Nucleus</keyword>
<dbReference type="SMART" id="SM00225">
    <property type="entry name" value="BTB"/>
    <property type="match status" value="1"/>
</dbReference>
<dbReference type="Proteomes" id="UP000821853">
    <property type="component" value="Chromosome 10"/>
</dbReference>
<dbReference type="Pfam" id="PF00651">
    <property type="entry name" value="BTB"/>
    <property type="match status" value="1"/>
</dbReference>
<feature type="domain" description="BTB" evidence="6">
    <location>
        <begin position="194"/>
        <end position="261"/>
    </location>
</feature>
<accession>A0A9J6FPT5</accession>
<sequence>MASPAKREANWRTDISCETRSKISKFTYTWTIHDFSLRRQETGQNIESPTFSTKGPGNRYWRLQLYPNGFNEESKDFVSLYVRDAAADDCKDKYPIDYKFAVIDEGGHKASLQEWTCYFSKGGSWGFAKFIEKAYLLTGTDHLLPNDKLTVYCEVLGFIDSKIVSTRNTPGEIQIPGRRLSQDSGHLLSSRRFSDVVFSVEGEDIHAHKNILAARSPVFAAMFENDMKEKEQGRVEIPDCRFEVFREVVEFIYTGDAPKLDQMAEQVLVAANKYDLTRLKAMCEVVLCKKLSVRRAAEILVYADMHNAQQLKAKAIDFIKVHASEVLETDGWKEMEIEKAHLVAEVLSALTV</sequence>
<comment type="pathway">
    <text evidence="2">Protein modification; protein ubiquitination.</text>
</comment>
<dbReference type="InterPro" id="IPR002083">
    <property type="entry name" value="MATH/TRAF_dom"/>
</dbReference>
<gene>
    <name evidence="8" type="ORF">HPB48_016382</name>
</gene>
<dbReference type="FunFam" id="3.30.710.10:FF:000159">
    <property type="entry name" value="Speckle-type POZ protein B"/>
    <property type="match status" value="1"/>
</dbReference>
<evidence type="ECO:0008006" key="10">
    <source>
        <dbReference type="Google" id="ProtNLM"/>
    </source>
</evidence>
<comment type="caution">
    <text evidence="8">The sequence shown here is derived from an EMBL/GenBank/DDBJ whole genome shotgun (WGS) entry which is preliminary data.</text>
</comment>
<dbReference type="VEuPathDB" id="VectorBase:HLOH_053841"/>
<dbReference type="Gene3D" id="6.10.250.3030">
    <property type="match status" value="1"/>
</dbReference>
<evidence type="ECO:0000256" key="5">
    <source>
        <dbReference type="ARBA" id="ARBA00023242"/>
    </source>
</evidence>
<name>A0A9J6FPT5_HAELO</name>
<organism evidence="8 9">
    <name type="scientific">Haemaphysalis longicornis</name>
    <name type="common">Bush tick</name>
    <dbReference type="NCBI Taxonomy" id="44386"/>
    <lineage>
        <taxon>Eukaryota</taxon>
        <taxon>Metazoa</taxon>
        <taxon>Ecdysozoa</taxon>
        <taxon>Arthropoda</taxon>
        <taxon>Chelicerata</taxon>
        <taxon>Arachnida</taxon>
        <taxon>Acari</taxon>
        <taxon>Parasitiformes</taxon>
        <taxon>Ixodida</taxon>
        <taxon>Ixodoidea</taxon>
        <taxon>Ixodidae</taxon>
        <taxon>Haemaphysalinae</taxon>
        <taxon>Haemaphysalis</taxon>
    </lineage>
</organism>
<dbReference type="Gene3D" id="2.60.210.10">
    <property type="entry name" value="Apoptosis, Tumor Necrosis Factor Receptor Associated Protein 2, Chain A"/>
    <property type="match status" value="1"/>
</dbReference>
<dbReference type="PROSITE" id="PS50097">
    <property type="entry name" value="BTB"/>
    <property type="match status" value="1"/>
</dbReference>
<dbReference type="InterPro" id="IPR056423">
    <property type="entry name" value="BACK_BPM_SPOP"/>
</dbReference>
<evidence type="ECO:0000259" key="6">
    <source>
        <dbReference type="PROSITE" id="PS50097"/>
    </source>
</evidence>
<dbReference type="SMART" id="SM00061">
    <property type="entry name" value="MATH"/>
    <property type="match status" value="1"/>
</dbReference>
<evidence type="ECO:0000259" key="7">
    <source>
        <dbReference type="PROSITE" id="PS50144"/>
    </source>
</evidence>
<keyword evidence="4" id="KW-0833">Ubl conjugation pathway</keyword>
<feature type="domain" description="MATH" evidence="7">
    <location>
        <begin position="25"/>
        <end position="155"/>
    </location>
</feature>